<dbReference type="OrthoDB" id="3200967at2759"/>
<reference evidence="1 2" key="1">
    <citation type="journal article" date="2016" name="Mol. Biol. Evol.">
        <title>Comparative Genomics of Early-Diverging Mushroom-Forming Fungi Provides Insights into the Origins of Lignocellulose Decay Capabilities.</title>
        <authorList>
            <person name="Nagy L.G."/>
            <person name="Riley R."/>
            <person name="Tritt A."/>
            <person name="Adam C."/>
            <person name="Daum C."/>
            <person name="Floudas D."/>
            <person name="Sun H."/>
            <person name="Yadav J.S."/>
            <person name="Pangilinan J."/>
            <person name="Larsson K.H."/>
            <person name="Matsuura K."/>
            <person name="Barry K."/>
            <person name="Labutti K."/>
            <person name="Kuo R."/>
            <person name="Ohm R.A."/>
            <person name="Bhattacharya S.S."/>
            <person name="Shirouzu T."/>
            <person name="Yoshinaga Y."/>
            <person name="Martin F.M."/>
            <person name="Grigoriev I.V."/>
            <person name="Hibbett D.S."/>
        </authorList>
    </citation>
    <scope>NUCLEOTIDE SEQUENCE [LARGE SCALE GENOMIC DNA]</scope>
    <source>
        <strain evidence="1 2">93-53</strain>
    </source>
</reference>
<protein>
    <submittedName>
        <fullName evidence="1">Uncharacterized protein</fullName>
    </submittedName>
</protein>
<evidence type="ECO:0000313" key="2">
    <source>
        <dbReference type="Proteomes" id="UP000076871"/>
    </source>
</evidence>
<organism evidence="1 2">
    <name type="scientific">Laetiporus sulphureus 93-53</name>
    <dbReference type="NCBI Taxonomy" id="1314785"/>
    <lineage>
        <taxon>Eukaryota</taxon>
        <taxon>Fungi</taxon>
        <taxon>Dikarya</taxon>
        <taxon>Basidiomycota</taxon>
        <taxon>Agaricomycotina</taxon>
        <taxon>Agaricomycetes</taxon>
        <taxon>Polyporales</taxon>
        <taxon>Laetiporus</taxon>
    </lineage>
</organism>
<keyword evidence="2" id="KW-1185">Reference proteome</keyword>
<evidence type="ECO:0000313" key="1">
    <source>
        <dbReference type="EMBL" id="KZT05184.1"/>
    </source>
</evidence>
<sequence length="59" mass="6465">MSRFTSADKLKILTNGSQGLENIQFSICQCSRATLQLLSRGLFPCMPHAPTLAVDLNLL</sequence>
<dbReference type="RefSeq" id="XP_040762924.1">
    <property type="nucleotide sequence ID" value="XM_040904609.1"/>
</dbReference>
<name>A0A165DM79_9APHY</name>
<accession>A0A165DM79</accession>
<dbReference type="InParanoid" id="A0A165DM79"/>
<dbReference type="AlphaFoldDB" id="A0A165DM79"/>
<dbReference type="Proteomes" id="UP000076871">
    <property type="component" value="Unassembled WGS sequence"/>
</dbReference>
<proteinExistence type="predicted"/>
<gene>
    <name evidence="1" type="ORF">LAESUDRAFT_656273</name>
</gene>
<dbReference type="EMBL" id="KV427631">
    <property type="protein sequence ID" value="KZT05184.1"/>
    <property type="molecule type" value="Genomic_DNA"/>
</dbReference>
<dbReference type="GeneID" id="63821639"/>